<dbReference type="Proteomes" id="UP000003340">
    <property type="component" value="Unassembled WGS sequence"/>
</dbReference>
<gene>
    <name evidence="2" type="ORF">CLOSTMETH_03713</name>
</gene>
<evidence type="ECO:0000313" key="3">
    <source>
        <dbReference type="Proteomes" id="UP000003340"/>
    </source>
</evidence>
<feature type="region of interest" description="Disordered" evidence="1">
    <location>
        <begin position="28"/>
        <end position="48"/>
    </location>
</feature>
<keyword evidence="3" id="KW-1185">Reference proteome</keyword>
<protein>
    <submittedName>
        <fullName evidence="2">Uncharacterized protein</fullName>
    </submittedName>
</protein>
<sequence>MAGDRPCWADAHNLGLLCRRGAVERVSERADSIKRPEKGSFESRIGYR</sequence>
<proteinExistence type="predicted"/>
<name>C0EIL8_9FIRM</name>
<dbReference type="AlphaFoldDB" id="C0EIL8"/>
<dbReference type="EMBL" id="ACEC01000128">
    <property type="protein sequence ID" value="EEG28664.1"/>
    <property type="molecule type" value="Genomic_DNA"/>
</dbReference>
<reference evidence="2 3" key="2">
    <citation type="submission" date="2009-02" db="EMBL/GenBank/DDBJ databases">
        <title>Draft genome sequence of Clostridium methylpentosum (DSM 5476).</title>
        <authorList>
            <person name="Sudarsanam P."/>
            <person name="Ley R."/>
            <person name="Guruge J."/>
            <person name="Turnbaugh P.J."/>
            <person name="Mahowald M."/>
            <person name="Liep D."/>
            <person name="Gordon J."/>
        </authorList>
    </citation>
    <scope>NUCLEOTIDE SEQUENCE [LARGE SCALE GENOMIC DNA]</scope>
    <source>
        <strain evidence="2 3">DSM 5476</strain>
    </source>
</reference>
<evidence type="ECO:0000313" key="2">
    <source>
        <dbReference type="EMBL" id="EEG28664.1"/>
    </source>
</evidence>
<organism evidence="2 3">
    <name type="scientific">[Clostridium] methylpentosum DSM 5476</name>
    <dbReference type="NCBI Taxonomy" id="537013"/>
    <lineage>
        <taxon>Bacteria</taxon>
        <taxon>Bacillati</taxon>
        <taxon>Bacillota</taxon>
        <taxon>Clostridia</taxon>
        <taxon>Eubacteriales</taxon>
        <taxon>Oscillospiraceae</taxon>
        <taxon>Oscillospiraceae incertae sedis</taxon>
    </lineage>
</organism>
<evidence type="ECO:0000256" key="1">
    <source>
        <dbReference type="SAM" id="MobiDB-lite"/>
    </source>
</evidence>
<comment type="caution">
    <text evidence="2">The sequence shown here is derived from an EMBL/GenBank/DDBJ whole genome shotgun (WGS) entry which is preliminary data.</text>
</comment>
<feature type="compositionally biased region" description="Basic and acidic residues" evidence="1">
    <location>
        <begin position="28"/>
        <end position="41"/>
    </location>
</feature>
<dbReference type="HOGENOM" id="CLU_3151331_0_0_9"/>
<accession>C0EIL8</accession>
<reference evidence="2 3" key="1">
    <citation type="submission" date="2009-01" db="EMBL/GenBank/DDBJ databases">
        <authorList>
            <person name="Fulton L."/>
            <person name="Clifton S."/>
            <person name="Fulton B."/>
            <person name="Xu J."/>
            <person name="Minx P."/>
            <person name="Pepin K.H."/>
            <person name="Johnson M."/>
            <person name="Bhonagiri V."/>
            <person name="Nash W.E."/>
            <person name="Mardis E.R."/>
            <person name="Wilson R.K."/>
        </authorList>
    </citation>
    <scope>NUCLEOTIDE SEQUENCE [LARGE SCALE GENOMIC DNA]</scope>
    <source>
        <strain evidence="2 3">DSM 5476</strain>
    </source>
</reference>